<dbReference type="OrthoDB" id="747541at2"/>
<dbReference type="Pfam" id="PF13182">
    <property type="entry name" value="DUF4007"/>
    <property type="match status" value="1"/>
</dbReference>
<evidence type="ECO:0000313" key="2">
    <source>
        <dbReference type="EMBL" id="ACL55676.1"/>
    </source>
</evidence>
<keyword evidence="3" id="KW-1185">Reference proteome</keyword>
<dbReference type="AlphaFoldDB" id="B8IDV4"/>
<dbReference type="HOGENOM" id="CLU_060482_0_0_5"/>
<dbReference type="EMBL" id="CP001349">
    <property type="protein sequence ID" value="ACL55676.1"/>
    <property type="molecule type" value="Genomic_DNA"/>
</dbReference>
<reference evidence="2 3" key="1">
    <citation type="submission" date="2009-01" db="EMBL/GenBank/DDBJ databases">
        <title>Complete sequence of chromosome of Methylobacterium nodulans ORS 2060.</title>
        <authorList>
            <consortium name="US DOE Joint Genome Institute"/>
            <person name="Lucas S."/>
            <person name="Copeland A."/>
            <person name="Lapidus A."/>
            <person name="Glavina del Rio T."/>
            <person name="Dalin E."/>
            <person name="Tice H."/>
            <person name="Bruce D."/>
            <person name="Goodwin L."/>
            <person name="Pitluck S."/>
            <person name="Sims D."/>
            <person name="Brettin T."/>
            <person name="Detter J.C."/>
            <person name="Han C."/>
            <person name="Larimer F."/>
            <person name="Land M."/>
            <person name="Hauser L."/>
            <person name="Kyrpides N."/>
            <person name="Ivanova N."/>
            <person name="Marx C.J."/>
            <person name="Richardson P."/>
        </authorList>
    </citation>
    <scope>NUCLEOTIDE SEQUENCE [LARGE SCALE GENOMIC DNA]</scope>
    <source>
        <strain evidence="3">LMG 21967 / CNCM I-2342 / ORS 2060</strain>
    </source>
</reference>
<dbReference type="InterPro" id="IPR025248">
    <property type="entry name" value="DUF4007"/>
</dbReference>
<dbReference type="RefSeq" id="WP_015927382.1">
    <property type="nucleotide sequence ID" value="NC_011894.1"/>
</dbReference>
<proteinExistence type="predicted"/>
<sequence>MNQTLKPIRMEFGRHETFTIRHGWLGKGLERLGSPEGFAADTATADKLGLGSRMVRSLAYWLEASGLADVVMEGRSRRLNMSDIGRVIDANDAYVEYPGTLWFLQLAIASRDGSAPAWFFNDYLERSFERAACVEAFLRYAKQRATKTPTLQSTQRDVANVLASYAYNPTEAQDPEDGTICPLIELRLVTYHRDTRRFEKVRPVDPVPIEAVLAAASSCSNGEETLSVMDLASRRHGPGRLFGLSPEMIDRAAQEGARIYAKSGVTYVLLGAERRLSVPNRPPAWWLERHYRRIERQA</sequence>
<dbReference type="KEGG" id="mno:Mnod_0642"/>
<dbReference type="eggNOG" id="ENOG502ZB1P">
    <property type="taxonomic scope" value="Bacteria"/>
</dbReference>
<feature type="domain" description="DUF4007" evidence="1">
    <location>
        <begin position="12"/>
        <end position="254"/>
    </location>
</feature>
<evidence type="ECO:0000313" key="3">
    <source>
        <dbReference type="Proteomes" id="UP000008207"/>
    </source>
</evidence>
<dbReference type="Proteomes" id="UP000008207">
    <property type="component" value="Chromosome"/>
</dbReference>
<gene>
    <name evidence="2" type="ordered locus">Mnod_0642</name>
</gene>
<name>B8IDV4_METNO</name>
<dbReference type="STRING" id="460265.Mnod_0642"/>
<protein>
    <recommendedName>
        <fullName evidence="1">DUF4007 domain-containing protein</fullName>
    </recommendedName>
</protein>
<evidence type="ECO:0000259" key="1">
    <source>
        <dbReference type="Pfam" id="PF13182"/>
    </source>
</evidence>
<accession>B8IDV4</accession>
<organism evidence="2 3">
    <name type="scientific">Methylobacterium nodulans (strain LMG 21967 / CNCM I-2342 / ORS 2060)</name>
    <dbReference type="NCBI Taxonomy" id="460265"/>
    <lineage>
        <taxon>Bacteria</taxon>
        <taxon>Pseudomonadati</taxon>
        <taxon>Pseudomonadota</taxon>
        <taxon>Alphaproteobacteria</taxon>
        <taxon>Hyphomicrobiales</taxon>
        <taxon>Methylobacteriaceae</taxon>
        <taxon>Methylobacterium</taxon>
    </lineage>
</organism>